<evidence type="ECO:0000313" key="6">
    <source>
        <dbReference type="Proteomes" id="UP000730482"/>
    </source>
</evidence>
<dbReference type="Gene3D" id="3.10.129.10">
    <property type="entry name" value="Hotdog Thioesterase"/>
    <property type="match status" value="1"/>
</dbReference>
<dbReference type="InterPro" id="IPR006683">
    <property type="entry name" value="Thioestr_dom"/>
</dbReference>
<keyword evidence="6" id="KW-1185">Reference proteome</keyword>
<dbReference type="PANTHER" id="PTHR11049:SF16">
    <property type="entry name" value="PROTEIN VDLD"/>
    <property type="match status" value="1"/>
</dbReference>
<organism evidence="5 6">
    <name type="scientific">Catenulispora pinistramenti</name>
    <dbReference type="NCBI Taxonomy" id="2705254"/>
    <lineage>
        <taxon>Bacteria</taxon>
        <taxon>Bacillati</taxon>
        <taxon>Actinomycetota</taxon>
        <taxon>Actinomycetes</taxon>
        <taxon>Catenulisporales</taxon>
        <taxon>Catenulisporaceae</taxon>
        <taxon>Catenulispora</taxon>
    </lineage>
</organism>
<dbReference type="RefSeq" id="WP_212008492.1">
    <property type="nucleotide sequence ID" value="NZ_JAAFYZ010000019.1"/>
</dbReference>
<evidence type="ECO:0000256" key="3">
    <source>
        <dbReference type="PROSITE-ProRule" id="PRU01106"/>
    </source>
</evidence>
<dbReference type="InterPro" id="IPR029069">
    <property type="entry name" value="HotDog_dom_sf"/>
</dbReference>
<gene>
    <name evidence="5" type="ORF">KGQ19_08210</name>
</gene>
<evidence type="ECO:0000256" key="1">
    <source>
        <dbReference type="ARBA" id="ARBA00010458"/>
    </source>
</evidence>
<sequence>MTDDAPRTAGGPAPRTTAASRTMLSHIMGPTEVNLLGTVHGGVVMKFVDDVAGAVAGRHSGGPAVTAAMDEMQFLNPVRVGDLVHAYAQVNWVGATSMEVGVRVMAEPWNEAGTAPRHVASAYLVFVAVDDKGQPRSVPPLVLETDLDRRRHGEAEIRRSHRLARRRAIQAARAGAVEGAEVSVPAEAGQ</sequence>
<comment type="similarity">
    <text evidence="1">Belongs to the acyl coenzyme A hydrolase family.</text>
</comment>
<evidence type="ECO:0000256" key="2">
    <source>
        <dbReference type="ARBA" id="ARBA00022801"/>
    </source>
</evidence>
<dbReference type="InterPro" id="IPR033120">
    <property type="entry name" value="HOTDOG_ACOT"/>
</dbReference>
<proteinExistence type="inferred from homology"/>
<dbReference type="EMBL" id="JAAFYZ010000019">
    <property type="protein sequence ID" value="MBS2546851.1"/>
    <property type="molecule type" value="Genomic_DNA"/>
</dbReference>
<accession>A0ABS5KLE1</accession>
<comment type="caution">
    <text evidence="5">The sequence shown here is derived from an EMBL/GenBank/DDBJ whole genome shotgun (WGS) entry which is preliminary data.</text>
</comment>
<protein>
    <submittedName>
        <fullName evidence="5">Acyl-CoA thioesterase</fullName>
    </submittedName>
</protein>
<name>A0ABS5KLE1_9ACTN</name>
<dbReference type="PANTHER" id="PTHR11049">
    <property type="entry name" value="ACYL COENZYME A THIOESTER HYDROLASE"/>
    <property type="match status" value="1"/>
</dbReference>
<reference evidence="5 6" key="1">
    <citation type="submission" date="2020-02" db="EMBL/GenBank/DDBJ databases">
        <title>Acidophilic actinobacteria isolated from forest soil.</title>
        <authorList>
            <person name="Golinska P."/>
        </authorList>
    </citation>
    <scope>NUCLEOTIDE SEQUENCE [LARGE SCALE GENOMIC DNA]</scope>
    <source>
        <strain evidence="5 6">NL8</strain>
    </source>
</reference>
<keyword evidence="2 3" id="KW-0378">Hydrolase</keyword>
<dbReference type="Proteomes" id="UP000730482">
    <property type="component" value="Unassembled WGS sequence"/>
</dbReference>
<dbReference type="CDD" id="cd03442">
    <property type="entry name" value="BFIT_BACH"/>
    <property type="match status" value="1"/>
</dbReference>
<evidence type="ECO:0000259" key="4">
    <source>
        <dbReference type="PROSITE" id="PS51770"/>
    </source>
</evidence>
<dbReference type="InterPro" id="IPR040170">
    <property type="entry name" value="Cytosol_ACT"/>
</dbReference>
<dbReference type="SUPFAM" id="SSF54637">
    <property type="entry name" value="Thioesterase/thiol ester dehydrase-isomerase"/>
    <property type="match status" value="1"/>
</dbReference>
<dbReference type="Pfam" id="PF03061">
    <property type="entry name" value="4HBT"/>
    <property type="match status" value="1"/>
</dbReference>
<dbReference type="PROSITE" id="PS51770">
    <property type="entry name" value="HOTDOG_ACOT"/>
    <property type="match status" value="1"/>
</dbReference>
<feature type="domain" description="HotDog ACOT-type" evidence="4">
    <location>
        <begin position="18"/>
        <end position="132"/>
    </location>
</feature>
<evidence type="ECO:0000313" key="5">
    <source>
        <dbReference type="EMBL" id="MBS2546851.1"/>
    </source>
</evidence>